<dbReference type="GO" id="GO:0000981">
    <property type="term" value="F:DNA-binding transcription factor activity, RNA polymerase II-specific"/>
    <property type="evidence" value="ECO:0007669"/>
    <property type="project" value="TreeGrafter"/>
</dbReference>
<feature type="coiled-coil region" evidence="1">
    <location>
        <begin position="221"/>
        <end position="276"/>
    </location>
</feature>
<dbReference type="CDD" id="cd14686">
    <property type="entry name" value="bZIP"/>
    <property type="match status" value="1"/>
</dbReference>
<dbReference type="GO" id="GO:0000978">
    <property type="term" value="F:RNA polymerase II cis-regulatory region sequence-specific DNA binding"/>
    <property type="evidence" value="ECO:0007669"/>
    <property type="project" value="TreeGrafter"/>
</dbReference>
<dbReference type="GO" id="GO:0006351">
    <property type="term" value="P:DNA-templated transcription"/>
    <property type="evidence" value="ECO:0007669"/>
    <property type="project" value="InterPro"/>
</dbReference>
<gene>
    <name evidence="4" type="ORF">C7999DRAFT_41054</name>
</gene>
<dbReference type="InterPro" id="IPR031106">
    <property type="entry name" value="C/EBP"/>
</dbReference>
<feature type="compositionally biased region" description="Low complexity" evidence="2">
    <location>
        <begin position="116"/>
        <end position="134"/>
    </location>
</feature>
<evidence type="ECO:0000259" key="3">
    <source>
        <dbReference type="PROSITE" id="PS50217"/>
    </source>
</evidence>
<sequence length="280" mass="30312">MRRMSEDAALVSLPSSTTSPRYAPSCDLLQPSLSHDFDLLNDVTWDQAATSTFDSLVDPASITAATALSGADAYSNFSSPELDFDLAPCLDAFATPLFNFFPAPSTSFSLPAPPLTEVTTSVSNTPSTTNFQSPSPSPPGQDGDHALIPGLKLPRVTKPSCSRPGRRPAAATSLSRTADGRINKRGNNINGASAAAAAAASVVSADDEVDPEILDRRHRNNLAAKRYRQKKIDRIEELEREVKEVKQERDDLRIQLARQEAEVAALREMLKMKNSERSKD</sequence>
<proteinExistence type="predicted"/>
<evidence type="ECO:0000313" key="4">
    <source>
        <dbReference type="EMBL" id="KAK4247622.1"/>
    </source>
</evidence>
<dbReference type="SUPFAM" id="SSF57959">
    <property type="entry name" value="Leucine zipper domain"/>
    <property type="match status" value="1"/>
</dbReference>
<dbReference type="InterPro" id="IPR004827">
    <property type="entry name" value="bZIP"/>
</dbReference>
<reference evidence="4" key="2">
    <citation type="submission" date="2023-05" db="EMBL/GenBank/DDBJ databases">
        <authorList>
            <consortium name="Lawrence Berkeley National Laboratory"/>
            <person name="Steindorff A."/>
            <person name="Hensen N."/>
            <person name="Bonometti L."/>
            <person name="Westerberg I."/>
            <person name="Brannstrom I.O."/>
            <person name="Guillou S."/>
            <person name="Cros-Aarteil S."/>
            <person name="Calhoun S."/>
            <person name="Haridas S."/>
            <person name="Kuo A."/>
            <person name="Mondo S."/>
            <person name="Pangilinan J."/>
            <person name="Riley R."/>
            <person name="Labutti K."/>
            <person name="Andreopoulos B."/>
            <person name="Lipzen A."/>
            <person name="Chen C."/>
            <person name="Yanf M."/>
            <person name="Daum C."/>
            <person name="Ng V."/>
            <person name="Clum A."/>
            <person name="Ohm R."/>
            <person name="Martin F."/>
            <person name="Silar P."/>
            <person name="Natvig D."/>
            <person name="Lalanne C."/>
            <person name="Gautier V."/>
            <person name="Ament-Velasquez S.L."/>
            <person name="Kruys A."/>
            <person name="Hutchinson M.I."/>
            <person name="Powell A.J."/>
            <person name="Barry K."/>
            <person name="Miller A.N."/>
            <person name="Grigoriev I.V."/>
            <person name="Debuchy R."/>
            <person name="Gladieux P."/>
            <person name="Thoren M.H."/>
            <person name="Johannesson H."/>
        </authorList>
    </citation>
    <scope>NUCLEOTIDE SEQUENCE</scope>
    <source>
        <strain evidence="4">CBS 359.72</strain>
    </source>
</reference>
<dbReference type="PROSITE" id="PS00036">
    <property type="entry name" value="BZIP_BASIC"/>
    <property type="match status" value="1"/>
</dbReference>
<keyword evidence="1" id="KW-0175">Coiled coil</keyword>
<dbReference type="Pfam" id="PF07716">
    <property type="entry name" value="bZIP_2"/>
    <property type="match status" value="1"/>
</dbReference>
<accession>A0AAN7HJ51</accession>
<organism evidence="4 5">
    <name type="scientific">Corynascus novoguineensis</name>
    <dbReference type="NCBI Taxonomy" id="1126955"/>
    <lineage>
        <taxon>Eukaryota</taxon>
        <taxon>Fungi</taxon>
        <taxon>Dikarya</taxon>
        <taxon>Ascomycota</taxon>
        <taxon>Pezizomycotina</taxon>
        <taxon>Sordariomycetes</taxon>
        <taxon>Sordariomycetidae</taxon>
        <taxon>Sordariales</taxon>
        <taxon>Chaetomiaceae</taxon>
        <taxon>Corynascus</taxon>
    </lineage>
</organism>
<name>A0AAN7HJ51_9PEZI</name>
<dbReference type="EMBL" id="MU857650">
    <property type="protein sequence ID" value="KAK4247622.1"/>
    <property type="molecule type" value="Genomic_DNA"/>
</dbReference>
<evidence type="ECO:0000256" key="1">
    <source>
        <dbReference type="SAM" id="Coils"/>
    </source>
</evidence>
<feature type="domain" description="BZIP" evidence="3">
    <location>
        <begin position="210"/>
        <end position="273"/>
    </location>
</feature>
<dbReference type="PANTHER" id="PTHR23334:SF20">
    <property type="entry name" value="BASIC LEUCINE ZIPPER 24"/>
    <property type="match status" value="1"/>
</dbReference>
<feature type="region of interest" description="Disordered" evidence="2">
    <location>
        <begin position="1"/>
        <end position="20"/>
    </location>
</feature>
<reference evidence="4" key="1">
    <citation type="journal article" date="2023" name="Mol. Phylogenet. Evol.">
        <title>Genome-scale phylogeny and comparative genomics of the fungal order Sordariales.</title>
        <authorList>
            <person name="Hensen N."/>
            <person name="Bonometti L."/>
            <person name="Westerberg I."/>
            <person name="Brannstrom I.O."/>
            <person name="Guillou S."/>
            <person name="Cros-Aarteil S."/>
            <person name="Calhoun S."/>
            <person name="Haridas S."/>
            <person name="Kuo A."/>
            <person name="Mondo S."/>
            <person name="Pangilinan J."/>
            <person name="Riley R."/>
            <person name="LaButti K."/>
            <person name="Andreopoulos B."/>
            <person name="Lipzen A."/>
            <person name="Chen C."/>
            <person name="Yan M."/>
            <person name="Daum C."/>
            <person name="Ng V."/>
            <person name="Clum A."/>
            <person name="Steindorff A."/>
            <person name="Ohm R.A."/>
            <person name="Martin F."/>
            <person name="Silar P."/>
            <person name="Natvig D.O."/>
            <person name="Lalanne C."/>
            <person name="Gautier V."/>
            <person name="Ament-Velasquez S.L."/>
            <person name="Kruys A."/>
            <person name="Hutchinson M.I."/>
            <person name="Powell A.J."/>
            <person name="Barry K."/>
            <person name="Miller A.N."/>
            <person name="Grigoriev I.V."/>
            <person name="Debuchy R."/>
            <person name="Gladieux P."/>
            <person name="Hiltunen Thoren M."/>
            <person name="Johannesson H."/>
        </authorList>
    </citation>
    <scope>NUCLEOTIDE SEQUENCE</scope>
    <source>
        <strain evidence="4">CBS 359.72</strain>
    </source>
</reference>
<keyword evidence="5" id="KW-1185">Reference proteome</keyword>
<dbReference type="SMART" id="SM00338">
    <property type="entry name" value="BRLZ"/>
    <property type="match status" value="1"/>
</dbReference>
<dbReference type="Proteomes" id="UP001303647">
    <property type="component" value="Unassembled WGS sequence"/>
</dbReference>
<comment type="caution">
    <text evidence="4">The sequence shown here is derived from an EMBL/GenBank/DDBJ whole genome shotgun (WGS) entry which is preliminary data.</text>
</comment>
<evidence type="ECO:0000313" key="5">
    <source>
        <dbReference type="Proteomes" id="UP001303647"/>
    </source>
</evidence>
<dbReference type="AlphaFoldDB" id="A0AAN7HJ51"/>
<evidence type="ECO:0000256" key="2">
    <source>
        <dbReference type="SAM" id="MobiDB-lite"/>
    </source>
</evidence>
<feature type="region of interest" description="Disordered" evidence="2">
    <location>
        <begin position="116"/>
        <end position="184"/>
    </location>
</feature>
<dbReference type="Gene3D" id="1.20.5.170">
    <property type="match status" value="1"/>
</dbReference>
<dbReference type="PROSITE" id="PS50217">
    <property type="entry name" value="BZIP"/>
    <property type="match status" value="1"/>
</dbReference>
<protein>
    <recommendedName>
        <fullName evidence="3">BZIP domain-containing protein</fullName>
    </recommendedName>
</protein>
<dbReference type="InterPro" id="IPR046347">
    <property type="entry name" value="bZIP_sf"/>
</dbReference>
<dbReference type="PANTHER" id="PTHR23334">
    <property type="entry name" value="CCAAT/ENHANCER BINDING PROTEIN"/>
    <property type="match status" value="1"/>
</dbReference>